<keyword evidence="10" id="KW-1185">Reference proteome</keyword>
<dbReference type="InterPro" id="IPR012910">
    <property type="entry name" value="Plug_dom"/>
</dbReference>
<keyword evidence="3 7" id="KW-1134">Transmembrane beta strand</keyword>
<comment type="similarity">
    <text evidence="7">Belongs to the TonB-dependent receptor family.</text>
</comment>
<evidence type="ECO:0000256" key="3">
    <source>
        <dbReference type="ARBA" id="ARBA00022452"/>
    </source>
</evidence>
<feature type="domain" description="TonB-dependent receptor plug" evidence="8">
    <location>
        <begin position="117"/>
        <end position="222"/>
    </location>
</feature>
<reference evidence="9" key="1">
    <citation type="submission" date="2023-06" db="EMBL/GenBank/DDBJ databases">
        <title>Genomic of Parafulvivirga corallium.</title>
        <authorList>
            <person name="Wang G."/>
        </authorList>
    </citation>
    <scope>NUCLEOTIDE SEQUENCE</scope>
    <source>
        <strain evidence="9">BMA10</strain>
    </source>
</reference>
<comment type="subcellular location">
    <subcellularLocation>
        <location evidence="1 7">Cell outer membrane</location>
        <topology evidence="1 7">Multi-pass membrane protein</topology>
    </subcellularLocation>
</comment>
<comment type="caution">
    <text evidence="9">The sequence shown here is derived from an EMBL/GenBank/DDBJ whole genome shotgun (WGS) entry which is preliminary data.</text>
</comment>
<keyword evidence="2 7" id="KW-0813">Transport</keyword>
<dbReference type="PROSITE" id="PS52016">
    <property type="entry name" value="TONB_DEPENDENT_REC_3"/>
    <property type="match status" value="1"/>
</dbReference>
<dbReference type="SUPFAM" id="SSF49464">
    <property type="entry name" value="Carboxypeptidase regulatory domain-like"/>
    <property type="match status" value="1"/>
</dbReference>
<organism evidence="9 10">
    <name type="scientific">Splendidivirga corallicola</name>
    <dbReference type="NCBI Taxonomy" id="3051826"/>
    <lineage>
        <taxon>Bacteria</taxon>
        <taxon>Pseudomonadati</taxon>
        <taxon>Bacteroidota</taxon>
        <taxon>Cytophagia</taxon>
        <taxon>Cytophagales</taxon>
        <taxon>Splendidivirgaceae</taxon>
        <taxon>Splendidivirga</taxon>
    </lineage>
</organism>
<proteinExistence type="inferred from homology"/>
<dbReference type="NCBIfam" id="TIGR04056">
    <property type="entry name" value="OMP_RagA_SusC"/>
    <property type="match status" value="1"/>
</dbReference>
<name>A0ABT8KVD9_9BACT</name>
<dbReference type="RefSeq" id="WP_346753453.1">
    <property type="nucleotide sequence ID" value="NZ_JAUJEA010000007.1"/>
</dbReference>
<evidence type="ECO:0000256" key="5">
    <source>
        <dbReference type="ARBA" id="ARBA00023136"/>
    </source>
</evidence>
<dbReference type="EMBL" id="JAUJEA010000007">
    <property type="protein sequence ID" value="MDN5203430.1"/>
    <property type="molecule type" value="Genomic_DNA"/>
</dbReference>
<gene>
    <name evidence="9" type="ORF">QQ008_18735</name>
</gene>
<evidence type="ECO:0000256" key="2">
    <source>
        <dbReference type="ARBA" id="ARBA00022448"/>
    </source>
</evidence>
<dbReference type="Gene3D" id="2.170.130.10">
    <property type="entry name" value="TonB-dependent receptor, plug domain"/>
    <property type="match status" value="1"/>
</dbReference>
<dbReference type="SUPFAM" id="SSF56935">
    <property type="entry name" value="Porins"/>
    <property type="match status" value="1"/>
</dbReference>
<dbReference type="Gene3D" id="2.60.40.1120">
    <property type="entry name" value="Carboxypeptidase-like, regulatory domain"/>
    <property type="match status" value="1"/>
</dbReference>
<protein>
    <submittedName>
        <fullName evidence="9">SusC/RagA family TonB-linked outer membrane protein</fullName>
    </submittedName>
</protein>
<evidence type="ECO:0000256" key="4">
    <source>
        <dbReference type="ARBA" id="ARBA00022692"/>
    </source>
</evidence>
<evidence type="ECO:0000313" key="9">
    <source>
        <dbReference type="EMBL" id="MDN5203430.1"/>
    </source>
</evidence>
<dbReference type="Pfam" id="PF13715">
    <property type="entry name" value="CarbopepD_reg_2"/>
    <property type="match status" value="1"/>
</dbReference>
<evidence type="ECO:0000256" key="1">
    <source>
        <dbReference type="ARBA" id="ARBA00004571"/>
    </source>
</evidence>
<keyword evidence="4 7" id="KW-0812">Transmembrane</keyword>
<evidence type="ECO:0000313" key="10">
    <source>
        <dbReference type="Proteomes" id="UP001172082"/>
    </source>
</evidence>
<dbReference type="InterPro" id="IPR023996">
    <property type="entry name" value="TonB-dep_OMP_SusC/RagA"/>
</dbReference>
<accession>A0ABT8KVD9</accession>
<sequence length="1059" mass="115125">MKKILLMSVLVSMAFVLQSYAQNTTLSGKVTSAEDGSTLPGVNVILKGTSIGTTTGVDGTWKLSVPGTEGTLLFSFIGFATQEVEISGRSTINVKMESDVTQLGEVVVTALGVARDKKTLGYSTQEVKAEDLRVARETNINSAIAGKVAGVQVVSGSGAKFGAAAIKIRGIRGLNGSSPLYVLDGIVINDPASINMDNVASINVLKGANAAALYGNRARDGVVMITSKEAKKGSLDISLNTTTTFEKVAVLPEYQNEYGGGYSQTFDTFEFDPAIHDAALSGLDGAPIAQFYADESWGPRLDGRQVAQWDAFTPGLPGYGQTRPWSPQPDNVRDFFETGVFVNNSLSVSKADDNYSVSVTLTNSQRTGVMPGTDQDRTFLNLNSKINLSERLKLKGIANYSKTNTNGNFFEGYNSIGSNVNQWFQRQLDVDLLRQFYRLPDGTYTSWNINSPTNLTPLYWDNPYTSLLSNTGNQQKEVFQGKFGLDYELIDGLVVGASLNRNTDTRWADAIAASGTLGVDGYSTNTWTLREDNIEFKAKYDKQINDNFSLSALVGGNIRNYNFSSWNLGTVGGLSVPELYNIGASIDRPSTGNTKARKSIRSVFAQASIGYKETFFIDATFRTDWDSSLPNGRNDFVYPSVSTSFVFSELLNNQDILSFGKIRASYAEVGQEITNPWATQLTYGLGTPYGSNATMSVPNSQIAPDLTAATTSAIEVGFELSFLKDRIRTDFSWYNYDNTGELINVSTPATSGFTGLLLNAGKGYTRGWDAAIGATILETSDLKWDVNLNFAKSTNFIEELYPGLDAIVLANGWRGTSTVGGWGGISAKAIAGEEWGTIIGRKFRRNDAGQIIVGANGRPLFDTDQELGSILPDYTGGFFNRFTYKNFDLSFTIDFQVGGKFHSITRMFTAYSGLSSETVGLNDKGNNMRDPVADGGGLKFDGVFEDGTPNNVYLEVDAYWKSLFPLHENWLYDATFVKLREIRFGYQLPESLLNNISFIKGASVAIVANNPWLIHAKVDGIDPSEISGDTVNARNNGAWVESGNLPGTRSIGFDIMLKL</sequence>
<dbReference type="Gene3D" id="2.40.170.20">
    <property type="entry name" value="TonB-dependent receptor, beta-barrel domain"/>
    <property type="match status" value="1"/>
</dbReference>
<dbReference type="Pfam" id="PF07715">
    <property type="entry name" value="Plug"/>
    <property type="match status" value="1"/>
</dbReference>
<evidence type="ECO:0000256" key="6">
    <source>
        <dbReference type="ARBA" id="ARBA00023237"/>
    </source>
</evidence>
<evidence type="ECO:0000256" key="7">
    <source>
        <dbReference type="PROSITE-ProRule" id="PRU01360"/>
    </source>
</evidence>
<dbReference type="Proteomes" id="UP001172082">
    <property type="component" value="Unassembled WGS sequence"/>
</dbReference>
<keyword evidence="5 7" id="KW-0472">Membrane</keyword>
<dbReference type="InterPro" id="IPR039426">
    <property type="entry name" value="TonB-dep_rcpt-like"/>
</dbReference>
<dbReference type="InterPro" id="IPR036942">
    <property type="entry name" value="Beta-barrel_TonB_sf"/>
</dbReference>
<evidence type="ECO:0000259" key="8">
    <source>
        <dbReference type="Pfam" id="PF07715"/>
    </source>
</evidence>
<keyword evidence="6 7" id="KW-0998">Cell outer membrane</keyword>
<dbReference type="InterPro" id="IPR037066">
    <property type="entry name" value="Plug_dom_sf"/>
</dbReference>
<dbReference type="InterPro" id="IPR008969">
    <property type="entry name" value="CarboxyPept-like_regulatory"/>
</dbReference>